<accession>A0A229I5Z5</accession>
<dbReference type="RefSeq" id="WP_089543833.1">
    <property type="nucleotide sequence ID" value="NZ_CP134813.1"/>
</dbReference>
<comment type="caution">
    <text evidence="3">The sequence shown here is derived from an EMBL/GenBank/DDBJ whole genome shotgun (WGS) entry which is preliminary data.</text>
</comment>
<dbReference type="EMBL" id="VZCW01000173">
    <property type="protein sequence ID" value="MQN12471.1"/>
    <property type="molecule type" value="Genomic_DNA"/>
</dbReference>
<evidence type="ECO:0000313" key="7">
    <source>
        <dbReference type="Proteomes" id="UP000480425"/>
    </source>
</evidence>
<evidence type="ECO:0000313" key="5">
    <source>
        <dbReference type="Proteomes" id="UP000215155"/>
    </source>
</evidence>
<name>A0A229I5Z5_9BACT</name>
<dbReference type="Pfam" id="PF13560">
    <property type="entry name" value="HTH_31"/>
    <property type="match status" value="1"/>
</dbReference>
<evidence type="ECO:0000313" key="4">
    <source>
        <dbReference type="EMBL" id="OXL44204.1"/>
    </source>
</evidence>
<proteinExistence type="predicted"/>
<dbReference type="Gene3D" id="1.10.260.40">
    <property type="entry name" value="lambda repressor-like DNA-binding domains"/>
    <property type="match status" value="1"/>
</dbReference>
<evidence type="ECO:0000313" key="3">
    <source>
        <dbReference type="EMBL" id="MQN79788.1"/>
    </source>
</evidence>
<dbReference type="OrthoDB" id="1028795at2"/>
<dbReference type="Proteomes" id="UP000215155">
    <property type="component" value="Unassembled WGS sequence"/>
</dbReference>
<dbReference type="GO" id="GO:0003677">
    <property type="term" value="F:DNA binding"/>
    <property type="evidence" value="ECO:0007669"/>
    <property type="project" value="InterPro"/>
</dbReference>
<dbReference type="EMBL" id="NMPZ01000009">
    <property type="protein sequence ID" value="OXL44204.1"/>
    <property type="molecule type" value="Genomic_DNA"/>
</dbReference>
<protein>
    <submittedName>
        <fullName evidence="3">Helix-turn-helix domain-containing protein</fullName>
    </submittedName>
    <submittedName>
        <fullName evidence="4">Transcriptional regulator</fullName>
    </submittedName>
</protein>
<gene>
    <name evidence="4" type="ORF">CFT61_07530</name>
    <name evidence="3" type="ORF">F7D73_02190</name>
    <name evidence="2" type="ORF">F7D95_06490</name>
</gene>
<dbReference type="SUPFAM" id="SSF47413">
    <property type="entry name" value="lambda repressor-like DNA-binding domains"/>
    <property type="match status" value="1"/>
</dbReference>
<dbReference type="CDD" id="cd00093">
    <property type="entry name" value="HTH_XRE"/>
    <property type="match status" value="1"/>
</dbReference>
<dbReference type="SMART" id="SM00530">
    <property type="entry name" value="HTH_XRE"/>
    <property type="match status" value="1"/>
</dbReference>
<evidence type="ECO:0000313" key="6">
    <source>
        <dbReference type="Proteomes" id="UP000442105"/>
    </source>
</evidence>
<evidence type="ECO:0000259" key="1">
    <source>
        <dbReference type="PROSITE" id="PS50943"/>
    </source>
</evidence>
<dbReference type="InterPro" id="IPR010982">
    <property type="entry name" value="Lambda_DNA-bd_dom_sf"/>
</dbReference>
<reference evidence="4 5" key="1">
    <citation type="submission" date="2017-07" db="EMBL/GenBank/DDBJ databases">
        <title>Draft genome sequence of Prevotella copri isolated from the gut of healthy adult Indian.</title>
        <authorList>
            <person name="Das B."/>
            <person name="Bag S."/>
            <person name="Ghosh T.S."/>
        </authorList>
    </citation>
    <scope>NUCLEOTIDE SEQUENCE [LARGE SCALE GENOMIC DNA]</scope>
    <source>
        <strain evidence="4 5">Indica</strain>
    </source>
</reference>
<dbReference type="Proteomes" id="UP000480425">
    <property type="component" value="Unassembled WGS sequence"/>
</dbReference>
<reference evidence="6 7" key="2">
    <citation type="submission" date="2019-09" db="EMBL/GenBank/DDBJ databases">
        <title>Distinct polysaccharide growth profiles of human intestinal Prevotella copri isolates.</title>
        <authorList>
            <person name="Fehlner-Peach H."/>
            <person name="Magnabosco C."/>
            <person name="Raghavan V."/>
            <person name="Scher J.U."/>
            <person name="Tett A."/>
            <person name="Cox L.M."/>
            <person name="Gottsegen C."/>
            <person name="Watters A."/>
            <person name="Wiltshire- Gordon J.D."/>
            <person name="Segata N."/>
            <person name="Bonneau R."/>
            <person name="Littman D.R."/>
        </authorList>
    </citation>
    <scope>NUCLEOTIDE SEQUENCE [LARGE SCALE GENOMIC DNA]</scope>
    <source>
        <strain evidence="7">iA622</strain>
        <strain evidence="3">IA622</strain>
        <strain evidence="6">iAQ1179</strain>
        <strain evidence="2">IAQ1179</strain>
    </source>
</reference>
<dbReference type="Proteomes" id="UP000442105">
    <property type="component" value="Unassembled WGS sequence"/>
</dbReference>
<evidence type="ECO:0000313" key="2">
    <source>
        <dbReference type="EMBL" id="MQN12471.1"/>
    </source>
</evidence>
<dbReference type="PROSITE" id="PS50943">
    <property type="entry name" value="HTH_CROC1"/>
    <property type="match status" value="1"/>
</dbReference>
<feature type="domain" description="HTH cro/C1-type" evidence="1">
    <location>
        <begin position="23"/>
        <end position="77"/>
    </location>
</feature>
<dbReference type="AlphaFoldDB" id="A0A229I5Z5"/>
<dbReference type="EMBL" id="VZCB01000018">
    <property type="protein sequence ID" value="MQN79788.1"/>
    <property type="molecule type" value="Genomic_DNA"/>
</dbReference>
<sequence length="105" mass="11881">MITEYGIEAKSNSEIISELGGRFKQYRLFSNLTQKEVAVKAGVSIFTISQFEKGEAKNIGFGTILSLLRSIGFLQEAEKLLPPLPILPSQVKKMNEKKERVRHER</sequence>
<organism evidence="3 7">
    <name type="scientific">Segatella copri</name>
    <dbReference type="NCBI Taxonomy" id="165179"/>
    <lineage>
        <taxon>Bacteria</taxon>
        <taxon>Pseudomonadati</taxon>
        <taxon>Bacteroidota</taxon>
        <taxon>Bacteroidia</taxon>
        <taxon>Bacteroidales</taxon>
        <taxon>Prevotellaceae</taxon>
        <taxon>Segatella</taxon>
    </lineage>
</organism>
<dbReference type="InterPro" id="IPR001387">
    <property type="entry name" value="Cro/C1-type_HTH"/>
</dbReference>